<feature type="domain" description="Cytochrome C biogenesis protein transmembrane" evidence="7">
    <location>
        <begin position="3"/>
        <end position="200"/>
    </location>
</feature>
<dbReference type="AlphaFoldDB" id="A0A2H0UC64"/>
<feature type="transmembrane region" description="Helical" evidence="6">
    <location>
        <begin position="121"/>
        <end position="145"/>
    </location>
</feature>
<evidence type="ECO:0000256" key="1">
    <source>
        <dbReference type="ARBA" id="ARBA00004141"/>
    </source>
</evidence>
<reference evidence="9" key="1">
    <citation type="submission" date="2017-09" db="EMBL/GenBank/DDBJ databases">
        <title>Depth-based differentiation of microbial function through sediment-hosted aquifers and enrichment of novel symbionts in the deep terrestrial subsurface.</title>
        <authorList>
            <person name="Probst A.J."/>
            <person name="Ladd B."/>
            <person name="Jarett J.K."/>
            <person name="Geller-Mcgrath D.E."/>
            <person name="Sieber C.M.K."/>
            <person name="Emerson J.B."/>
            <person name="Anantharaman K."/>
            <person name="Thomas B.C."/>
            <person name="Malmstrom R."/>
            <person name="Stieglmeier M."/>
            <person name="Klingl A."/>
            <person name="Woyke T."/>
            <person name="Ryan C.M."/>
            <person name="Banfield J.F."/>
        </authorList>
    </citation>
    <scope>NUCLEOTIDE SEQUENCE [LARGE SCALE GENOMIC DNA]</scope>
</reference>
<organism evidence="8 9">
    <name type="scientific">Candidatus Kaiserbacteria bacterium CG10_big_fil_rev_8_21_14_0_10_51_14</name>
    <dbReference type="NCBI Taxonomy" id="1974610"/>
    <lineage>
        <taxon>Bacteria</taxon>
        <taxon>Candidatus Kaiseribacteriota</taxon>
    </lineage>
</organism>
<dbReference type="InterPro" id="IPR003834">
    <property type="entry name" value="Cyt_c_assmbl_TM_dom"/>
</dbReference>
<evidence type="ECO:0000256" key="6">
    <source>
        <dbReference type="SAM" id="Phobius"/>
    </source>
</evidence>
<proteinExistence type="inferred from homology"/>
<feature type="transmembrane region" description="Helical" evidence="6">
    <location>
        <begin position="199"/>
        <end position="215"/>
    </location>
</feature>
<dbReference type="GO" id="GO:0016020">
    <property type="term" value="C:membrane"/>
    <property type="evidence" value="ECO:0007669"/>
    <property type="project" value="UniProtKB-SubCell"/>
</dbReference>
<feature type="transmembrane region" description="Helical" evidence="6">
    <location>
        <begin position="73"/>
        <end position="95"/>
    </location>
</feature>
<dbReference type="PANTHER" id="PTHR31272:SF9">
    <property type="entry name" value="BLL1027 PROTEIN"/>
    <property type="match status" value="1"/>
</dbReference>
<comment type="subcellular location">
    <subcellularLocation>
        <location evidence="1">Membrane</location>
        <topology evidence="1">Multi-pass membrane protein</topology>
    </subcellularLocation>
</comment>
<comment type="caution">
    <text evidence="8">The sequence shown here is derived from an EMBL/GenBank/DDBJ whole genome shotgun (WGS) entry which is preliminary data.</text>
</comment>
<dbReference type="GO" id="GO:0017004">
    <property type="term" value="P:cytochrome complex assembly"/>
    <property type="evidence" value="ECO:0007669"/>
    <property type="project" value="InterPro"/>
</dbReference>
<dbReference type="EMBL" id="PFBK01000003">
    <property type="protein sequence ID" value="PIR83982.1"/>
    <property type="molecule type" value="Genomic_DNA"/>
</dbReference>
<dbReference type="InterPro" id="IPR051790">
    <property type="entry name" value="Cytochrome_c-biogenesis_DsbD"/>
</dbReference>
<feature type="transmembrane region" description="Helical" evidence="6">
    <location>
        <begin position="42"/>
        <end position="67"/>
    </location>
</feature>
<dbReference type="Proteomes" id="UP000231192">
    <property type="component" value="Unassembled WGS sequence"/>
</dbReference>
<feature type="transmembrane region" description="Helical" evidence="6">
    <location>
        <begin position="157"/>
        <end position="178"/>
    </location>
</feature>
<evidence type="ECO:0000256" key="4">
    <source>
        <dbReference type="ARBA" id="ARBA00022989"/>
    </source>
</evidence>
<accession>A0A2H0UC64</accession>
<gene>
    <name evidence="8" type="ORF">COU18_01070</name>
</gene>
<sequence length="242" mass="25980">MTLLLISFIAGVLTVLAPCVLPLLPVIVGGSMEGGSASRRRAFVIVASLGVSLILFTLLLKASTVLIGVPEAFWKWVSGLIIIVFGLTLLVPSLWERLPFVGKVNRGSNRLLAKGYQRGGFWGDVIMGAALGPVFSACSPTYFVLLASVLPVSFALGVAYLGVFVLGLCLSLLLIALLGQRLADRLGWVADPRGIFKRVLGALFVLVGIAVITGIDKQFQIWVLDTGFLDVTRIEQKLLEMR</sequence>
<keyword evidence="4 6" id="KW-1133">Transmembrane helix</keyword>
<protein>
    <submittedName>
        <fullName evidence="8">Cytochrome C biogenesis protein</fullName>
    </submittedName>
</protein>
<evidence type="ECO:0000313" key="8">
    <source>
        <dbReference type="EMBL" id="PIR83982.1"/>
    </source>
</evidence>
<feature type="transmembrane region" description="Helical" evidence="6">
    <location>
        <begin position="6"/>
        <end position="30"/>
    </location>
</feature>
<dbReference type="Pfam" id="PF02683">
    <property type="entry name" value="DsbD_TM"/>
    <property type="match status" value="1"/>
</dbReference>
<keyword evidence="5 6" id="KW-0472">Membrane</keyword>
<evidence type="ECO:0000256" key="5">
    <source>
        <dbReference type="ARBA" id="ARBA00023136"/>
    </source>
</evidence>
<evidence type="ECO:0000256" key="3">
    <source>
        <dbReference type="ARBA" id="ARBA00022692"/>
    </source>
</evidence>
<evidence type="ECO:0000256" key="2">
    <source>
        <dbReference type="ARBA" id="ARBA00006143"/>
    </source>
</evidence>
<name>A0A2H0UC64_9BACT</name>
<keyword evidence="3 6" id="KW-0812">Transmembrane</keyword>
<dbReference type="PANTHER" id="PTHR31272">
    <property type="entry name" value="CYTOCHROME C-TYPE BIOGENESIS PROTEIN HI_1454-RELATED"/>
    <property type="match status" value="1"/>
</dbReference>
<evidence type="ECO:0000259" key="7">
    <source>
        <dbReference type="Pfam" id="PF02683"/>
    </source>
</evidence>
<evidence type="ECO:0000313" key="9">
    <source>
        <dbReference type="Proteomes" id="UP000231192"/>
    </source>
</evidence>
<comment type="similarity">
    <text evidence="2">Belongs to the DsbD family.</text>
</comment>